<gene>
    <name evidence="2" type="ORF">DR864_01440</name>
</gene>
<reference evidence="2 3" key="1">
    <citation type="submission" date="2018-07" db="EMBL/GenBank/DDBJ databases">
        <title>Genome sequencing of Runella.</title>
        <authorList>
            <person name="Baek M.-G."/>
            <person name="Yi H."/>
        </authorList>
    </citation>
    <scope>NUCLEOTIDE SEQUENCE [LARGE SCALE GENOMIC DNA]</scope>
    <source>
        <strain evidence="2 3">HYN0085</strain>
    </source>
</reference>
<evidence type="ECO:0000256" key="1">
    <source>
        <dbReference type="SAM" id="Phobius"/>
    </source>
</evidence>
<organism evidence="2 3">
    <name type="scientific">Runella rosea</name>
    <dbReference type="NCBI Taxonomy" id="2259595"/>
    <lineage>
        <taxon>Bacteria</taxon>
        <taxon>Pseudomonadati</taxon>
        <taxon>Bacteroidota</taxon>
        <taxon>Cytophagia</taxon>
        <taxon>Cytophagales</taxon>
        <taxon>Spirosomataceae</taxon>
        <taxon>Runella</taxon>
    </lineage>
</organism>
<dbReference type="OrthoDB" id="1151358at2"/>
<dbReference type="AlphaFoldDB" id="A0A344TCW3"/>
<evidence type="ECO:0000313" key="2">
    <source>
        <dbReference type="EMBL" id="AXE16484.1"/>
    </source>
</evidence>
<feature type="transmembrane region" description="Helical" evidence="1">
    <location>
        <begin position="28"/>
        <end position="50"/>
    </location>
</feature>
<name>A0A344TCW3_9BACT</name>
<keyword evidence="3" id="KW-1185">Reference proteome</keyword>
<dbReference type="Proteomes" id="UP000251993">
    <property type="component" value="Chromosome"/>
</dbReference>
<dbReference type="KEGG" id="run:DR864_01440"/>
<evidence type="ECO:0000313" key="3">
    <source>
        <dbReference type="Proteomes" id="UP000251993"/>
    </source>
</evidence>
<keyword evidence="1" id="KW-0472">Membrane</keyword>
<keyword evidence="1" id="KW-0812">Transmembrane</keyword>
<accession>A0A344TCW3</accession>
<feature type="transmembrane region" description="Helical" evidence="1">
    <location>
        <begin position="70"/>
        <end position="87"/>
    </location>
</feature>
<keyword evidence="1" id="KW-1133">Transmembrane helix</keyword>
<sequence length="186" mass="20800">MRKNHYFAGQNCFFMDQKILTSKQYFKLLLLVYGVMLVAQVGTGTVFFFLRSTQSKSMPNEVTLGQLFGYLVPCAAVILPLVGILLAKKTIKALRINDLLSDKLRKYQSALIFKYAFFEGATFFSLVAYFITGELLHLGVAGALVMVFLTQLPTRNRVFNEVPLSTLDESKLNNPDAEVAAIPVKD</sequence>
<dbReference type="EMBL" id="CP030850">
    <property type="protein sequence ID" value="AXE16484.1"/>
    <property type="molecule type" value="Genomic_DNA"/>
</dbReference>
<protein>
    <submittedName>
        <fullName evidence="2">Uncharacterized protein</fullName>
    </submittedName>
</protein>
<proteinExistence type="predicted"/>
<feature type="transmembrane region" description="Helical" evidence="1">
    <location>
        <begin position="107"/>
        <end position="129"/>
    </location>
</feature>
<feature type="transmembrane region" description="Helical" evidence="1">
    <location>
        <begin position="135"/>
        <end position="152"/>
    </location>
</feature>